<evidence type="ECO:0000313" key="2">
    <source>
        <dbReference type="EMBL" id="KKL17130.1"/>
    </source>
</evidence>
<feature type="domain" description="Aspartyl/asparaginy/proline hydroxylase" evidence="1">
    <location>
        <begin position="54"/>
        <end position="182"/>
    </location>
</feature>
<accession>A0A0F9B665</accession>
<dbReference type="EMBL" id="LAZR01039384">
    <property type="protein sequence ID" value="KKL17130.1"/>
    <property type="molecule type" value="Genomic_DNA"/>
</dbReference>
<dbReference type="Pfam" id="PF05118">
    <property type="entry name" value="Asp_Arg_Hydrox"/>
    <property type="match status" value="1"/>
</dbReference>
<dbReference type="InterPro" id="IPR007803">
    <property type="entry name" value="Asp/Arg/Pro-Hydrxlase"/>
</dbReference>
<sequence>MITQSVAYAQLSIPFGEFKLAEDLLVAEQCCWVDHVNENDYQGKWDVLPLNVPKEYVDGHPILQSFMLEPECAWVNGPNLTYLPAFKSLLGSLKCDILSARLMRLHPHSSIKPHRDIGLSIEKSAQIRIHFCLACSADVEFCVDGQQVPMVANTCWYINADAVHSVKNKGQLPRINLVVDCVANQWIYNLLGASVNAAEVS</sequence>
<name>A0A0F9B665_9ZZZZ</name>
<dbReference type="SUPFAM" id="SSF51197">
    <property type="entry name" value="Clavaminate synthase-like"/>
    <property type="match status" value="1"/>
</dbReference>
<reference evidence="2" key="1">
    <citation type="journal article" date="2015" name="Nature">
        <title>Complex archaea that bridge the gap between prokaryotes and eukaryotes.</title>
        <authorList>
            <person name="Spang A."/>
            <person name="Saw J.H."/>
            <person name="Jorgensen S.L."/>
            <person name="Zaremba-Niedzwiedzka K."/>
            <person name="Martijn J."/>
            <person name="Lind A.E."/>
            <person name="van Eijk R."/>
            <person name="Schleper C."/>
            <person name="Guy L."/>
            <person name="Ettema T.J."/>
        </authorList>
    </citation>
    <scope>NUCLEOTIDE SEQUENCE</scope>
</reference>
<dbReference type="InterPro" id="IPR027443">
    <property type="entry name" value="IPNS-like_sf"/>
</dbReference>
<dbReference type="Gene3D" id="2.60.120.330">
    <property type="entry name" value="B-lactam Antibiotic, Isopenicillin N Synthase, Chain"/>
    <property type="match status" value="1"/>
</dbReference>
<gene>
    <name evidence="2" type="ORF">LCGC14_2488630</name>
</gene>
<organism evidence="2">
    <name type="scientific">marine sediment metagenome</name>
    <dbReference type="NCBI Taxonomy" id="412755"/>
    <lineage>
        <taxon>unclassified sequences</taxon>
        <taxon>metagenomes</taxon>
        <taxon>ecological metagenomes</taxon>
    </lineage>
</organism>
<comment type="caution">
    <text evidence="2">The sequence shown here is derived from an EMBL/GenBank/DDBJ whole genome shotgun (WGS) entry which is preliminary data.</text>
</comment>
<proteinExistence type="predicted"/>
<evidence type="ECO:0000259" key="1">
    <source>
        <dbReference type="Pfam" id="PF05118"/>
    </source>
</evidence>
<protein>
    <recommendedName>
        <fullName evidence="1">Aspartyl/asparaginy/proline hydroxylase domain-containing protein</fullName>
    </recommendedName>
</protein>
<dbReference type="AlphaFoldDB" id="A0A0F9B665"/>